<proteinExistence type="predicted"/>
<dbReference type="GeneID" id="58723768"/>
<accession>A0ABR6SFZ8</accession>
<dbReference type="Pfam" id="PF18845">
    <property type="entry name" value="baeRF_family3"/>
    <property type="match status" value="1"/>
</dbReference>
<dbReference type="Proteomes" id="UP000570851">
    <property type="component" value="Unassembled WGS sequence"/>
</dbReference>
<keyword evidence="2" id="KW-1185">Reference proteome</keyword>
<organism evidence="1 2">
    <name type="scientific">Trichormus variabilis N2B</name>
    <dbReference type="NCBI Taxonomy" id="2681315"/>
    <lineage>
        <taxon>Bacteria</taxon>
        <taxon>Bacillati</taxon>
        <taxon>Cyanobacteriota</taxon>
        <taxon>Cyanophyceae</taxon>
        <taxon>Nostocales</taxon>
        <taxon>Nostocaceae</taxon>
        <taxon>Trichormus</taxon>
    </lineage>
</organism>
<dbReference type="InterPro" id="IPR041289">
    <property type="entry name" value="Bact_RF_family3"/>
</dbReference>
<dbReference type="EMBL" id="JACKZP010000165">
    <property type="protein sequence ID" value="MBC1305148.1"/>
    <property type="molecule type" value="Genomic_DNA"/>
</dbReference>
<evidence type="ECO:0008006" key="3">
    <source>
        <dbReference type="Google" id="ProtNLM"/>
    </source>
</evidence>
<evidence type="ECO:0000313" key="2">
    <source>
        <dbReference type="Proteomes" id="UP000570851"/>
    </source>
</evidence>
<sequence>MITHQDLKQLQSLTKVPALSILLPTHRTSPDNKQDPILVKNLVSEATKRLDKEFTSRQLEPLLKQLETLVSEIDYPHTLDGLALYVSHDFAKLYYLPFPVPARVVIDQTFATRDLVYGRHREHRYWVLLLSQASTRLLAGTGETLEEVNDENFPMQMTGPGATTPLPYETDSSYRDDRYRRFFQQVNSALTLYENDSLPLIVGGVERQISFFQEVSQNTQAMSPRGYAYAGTLRGNFDRATIHELTPQVWSIMQSVQEAQQAEALQALDDAMGTQSVVSTIGEVWRLAHEGRGKLLLVEKNYHVPAILTEDGRFELVDQPGGTDVMDDAVDEIIEVVLAKGGKVAIVDDEVLSIYQRIALIFRY</sequence>
<evidence type="ECO:0000313" key="1">
    <source>
        <dbReference type="EMBL" id="MBC1305148.1"/>
    </source>
</evidence>
<comment type="caution">
    <text evidence="1">The sequence shown here is derived from an EMBL/GenBank/DDBJ whole genome shotgun (WGS) entry which is preliminary data.</text>
</comment>
<name>A0ABR6SFZ8_ANAVA</name>
<gene>
    <name evidence="1" type="ORF">GNE12_24880</name>
</gene>
<reference evidence="1 2" key="1">
    <citation type="submission" date="2019-11" db="EMBL/GenBank/DDBJ databases">
        <title>Comparison of genomes from free-living endosymbiotic cyanobacteria isolated from Azolla.</title>
        <authorList>
            <person name="Thiel T."/>
            <person name="Pratte B."/>
        </authorList>
    </citation>
    <scope>NUCLEOTIDE SEQUENCE [LARGE SCALE GENOMIC DNA]</scope>
    <source>
        <strain evidence="1 2">N2B</strain>
    </source>
</reference>
<dbReference type="RefSeq" id="WP_011317947.1">
    <property type="nucleotide sequence ID" value="NZ_JACKZP010000165.1"/>
</dbReference>
<protein>
    <recommendedName>
        <fullName evidence="3">Chemotaxis protein</fullName>
    </recommendedName>
</protein>